<proteinExistence type="predicted"/>
<keyword evidence="5" id="KW-0347">Helicase</keyword>
<keyword evidence="6" id="KW-1185">Reference proteome</keyword>
<dbReference type="SUPFAM" id="SSF52540">
    <property type="entry name" value="P-loop containing nucleoside triphosphate hydrolases"/>
    <property type="match status" value="1"/>
</dbReference>
<evidence type="ECO:0000259" key="4">
    <source>
        <dbReference type="Pfam" id="PF18741"/>
    </source>
</evidence>
<comment type="caution">
    <text evidence="5">The sequence shown here is derived from an EMBL/GenBank/DDBJ whole genome shotgun (WGS) entry which is preliminary data.</text>
</comment>
<feature type="domain" description="Restriction endonuclease type II-like" evidence="4">
    <location>
        <begin position="1287"/>
        <end position="1381"/>
    </location>
</feature>
<dbReference type="PANTHER" id="PTHR10887">
    <property type="entry name" value="DNA2/NAM7 HELICASE FAMILY"/>
    <property type="match status" value="1"/>
</dbReference>
<accession>A0A8J3PM26</accession>
<protein>
    <submittedName>
        <fullName evidence="5">DNA helicase</fullName>
    </submittedName>
</protein>
<dbReference type="Pfam" id="PF18741">
    <property type="entry name" value="MTES_1575"/>
    <property type="match status" value="1"/>
</dbReference>
<dbReference type="EMBL" id="BONU01000026">
    <property type="protein sequence ID" value="GIG75106.1"/>
    <property type="molecule type" value="Genomic_DNA"/>
</dbReference>
<dbReference type="Gene3D" id="3.40.50.300">
    <property type="entry name" value="P-loop containing nucleotide triphosphate hydrolases"/>
    <property type="match status" value="3"/>
</dbReference>
<feature type="compositionally biased region" description="Low complexity" evidence="1">
    <location>
        <begin position="23"/>
        <end position="35"/>
    </location>
</feature>
<name>A0A8J3PM26_9ACTN</name>
<dbReference type="Pfam" id="PF13087">
    <property type="entry name" value="AAA_12"/>
    <property type="match status" value="1"/>
</dbReference>
<evidence type="ECO:0000259" key="2">
    <source>
        <dbReference type="Pfam" id="PF13086"/>
    </source>
</evidence>
<feature type="region of interest" description="Disordered" evidence="1">
    <location>
        <begin position="1"/>
        <end position="71"/>
    </location>
</feature>
<dbReference type="CDD" id="cd18808">
    <property type="entry name" value="SF1_C_Upf1"/>
    <property type="match status" value="1"/>
</dbReference>
<dbReference type="InterPro" id="IPR025103">
    <property type="entry name" value="DUF4011"/>
</dbReference>
<organism evidence="5 6">
    <name type="scientific">Planosporangium flavigriseum</name>
    <dbReference type="NCBI Taxonomy" id="373681"/>
    <lineage>
        <taxon>Bacteria</taxon>
        <taxon>Bacillati</taxon>
        <taxon>Actinomycetota</taxon>
        <taxon>Actinomycetes</taxon>
        <taxon>Micromonosporales</taxon>
        <taxon>Micromonosporaceae</taxon>
        <taxon>Planosporangium</taxon>
    </lineage>
</organism>
<dbReference type="GO" id="GO:0004386">
    <property type="term" value="F:helicase activity"/>
    <property type="evidence" value="ECO:0007669"/>
    <property type="project" value="UniProtKB-KW"/>
</dbReference>
<evidence type="ECO:0000313" key="6">
    <source>
        <dbReference type="Proteomes" id="UP000653674"/>
    </source>
</evidence>
<sequence>MRSAVFEQFTAPHAASLTKEAPSDAPTDASSDAPAEPTEANRREHAAGVAEARRREQAQVSDEPSADDLPQRVQQWKRSLLDLSLRNPLLNLPKRGRGLDLHVPPGSLAVLDTMVHEGGQIQVIPQDPESTPDLEPDVLTQALRTDHRIYGTVTEQKYVSAMRDLQREARTMAQETGSNYLYLTLGTLVHTRSNGTEARAPLFLVPVRIEGGTGRKPYFFMADGTELAEPNHCLVEWLRVKHGVEIPELSHPIVDDYGIDIAKTLAAINARLVESHLDYRIDESASLRLLHFSTFQMWRDLADHWGSFLENPVVRHLVERKTAAFDDPAGSDEVPVDEAELHLPIQADGSQLQAIAMAERGRSFVLEGPPGTGKSQTITNLIARAVATGRSVLFVAEKQAALDVVKRRLDQVGLAPFALDLHGRKQSITAIREQLRDAFDQREHGSEATWKAVETGYRSRLAPLAGYPDLVHSRNPAGLSTWSAYEGILAHGDGPTALVPASHLAASAERRRAVEAALRAFPAAARATRLRRAHPWSLSGRRTPDGLHAGAMTQIAAELEAVRQAVVQQPNLVALLRLLPSPTAVGGLLPVARLAASGVLPDRAAMLRVNARWDAGVRRLAAELDRFRQEYAAELATFRPEVFAVSALPAWRAEAQEAVARLFIRNRHLQAVADRLAPYLASGGAVAAEDVEATLARLLAARTQAATIQQQVQDLSVLPLPAGWLPTKPAAATELAQAQHTAALGRQLLDRHPAVWDLFEAGVTDAEIGVLEDLAAGWRAWSGLLASTRPQLLLWTGELHWFDVWQRDGATWLADLRAEKLAPLQRWGDVLTQADVLIAAGLSDYADQLLRAEVDADAAEEVYQRGLTAAALSERMRAGVLDSFEPEQHDNDVEQYEAAARELRATLLDHLPSKLVRDRRAALDDQHGRLAEFIAELRRKRGGRSFRELFADYSDVVLALTPCVLVSPASAANFLAPDAARFDLVVFDEASQIRVAEAIGAMGRGKAVVVVGDSRQMPPSAVMQASAGEETAGDSCPVEDLESILNEAVESGLPQRWLTWHYRSRDESLIAFSNRYYYDGRLSSLPSPGASGTAGIGWRRVDGHFDRGASRTNEVEARAVVEEIAARLRDPATAGDSIGVVTFNIQQRDLILNLLEESSDRLIQKKMSPAEAEPIFVKNLENVQGDERDLILFSLAFSTNPETGQLPLNFGPLSHTGGERRLNVAITRARRQVLLFASFDPADIDLSRTTATGTQHLKAYCEMAAAGVDRQSDRPSGRGTGRDLIRDEVAEAIRARGYEVRTGYGLSDFAVDLAVRAAGSDRWQVAVMLDSPQWSARPTVADRDGAPALLRTVMGWPRVVRFWLPSWINDRAGVLAKLDAAVSRAVAAERIAQSKAKIAARRAAAQAAEKATAQAVEKATAQAAEKAATAERTSATPVPNPRPTGGPVAFVPYEPSVIGTQADIAALATDQRVRKLVRDSLREIIRAEGPVEEQRLAKLVLARFGFAKPRSDRRKAVLALLEPGALRHHEGMGSFAWPSSLDPRRWSGFRTTQSRDDRAFEEIAPEEIANAIRHALASALELTEEDLFRTTLELLGYQRRTEKIDKMLRYGLLEGLASGRVVHGGRGRYRLS</sequence>
<feature type="region of interest" description="Disordered" evidence="1">
    <location>
        <begin position="1422"/>
        <end position="1447"/>
    </location>
</feature>
<feature type="domain" description="DNA2/NAM7 helicase-like C-terminal" evidence="3">
    <location>
        <begin position="1043"/>
        <end position="1237"/>
    </location>
</feature>
<evidence type="ECO:0000259" key="3">
    <source>
        <dbReference type="Pfam" id="PF13087"/>
    </source>
</evidence>
<dbReference type="Pfam" id="PF13086">
    <property type="entry name" value="AAA_11"/>
    <property type="match status" value="1"/>
</dbReference>
<feature type="compositionally biased region" description="Low complexity" evidence="1">
    <location>
        <begin position="1422"/>
        <end position="1436"/>
    </location>
</feature>
<keyword evidence="5" id="KW-0547">Nucleotide-binding</keyword>
<gene>
    <name evidence="5" type="ORF">Pfl04_35100</name>
</gene>
<evidence type="ECO:0000313" key="5">
    <source>
        <dbReference type="EMBL" id="GIG75106.1"/>
    </source>
</evidence>
<reference evidence="5" key="1">
    <citation type="submission" date="2021-01" db="EMBL/GenBank/DDBJ databases">
        <title>Whole genome shotgun sequence of Planosporangium flavigriseum NBRC 105377.</title>
        <authorList>
            <person name="Komaki H."/>
            <person name="Tamura T."/>
        </authorList>
    </citation>
    <scope>NUCLEOTIDE SEQUENCE</scope>
    <source>
        <strain evidence="5">NBRC 105377</strain>
    </source>
</reference>
<feature type="compositionally biased region" description="Basic and acidic residues" evidence="1">
    <location>
        <begin position="39"/>
        <end position="57"/>
    </location>
</feature>
<dbReference type="Proteomes" id="UP000653674">
    <property type="component" value="Unassembled WGS sequence"/>
</dbReference>
<keyword evidence="5" id="KW-0378">Hydrolase</keyword>
<feature type="domain" description="DNA2/NAM7 helicase helicase" evidence="2">
    <location>
        <begin position="348"/>
        <end position="432"/>
    </location>
</feature>
<dbReference type="InterPro" id="IPR049468">
    <property type="entry name" value="Restrct_endonuc-II-like_dom"/>
</dbReference>
<dbReference type="PANTHER" id="PTHR10887:SF495">
    <property type="entry name" value="HELICASE SENATAXIN ISOFORM X1-RELATED"/>
    <property type="match status" value="1"/>
</dbReference>
<dbReference type="RefSeq" id="WP_168078208.1">
    <property type="nucleotide sequence ID" value="NZ_BAAAQJ010000007.1"/>
</dbReference>
<keyword evidence="5" id="KW-0067">ATP-binding</keyword>
<dbReference type="InterPro" id="IPR047187">
    <property type="entry name" value="SF1_C_Upf1"/>
</dbReference>
<dbReference type="InterPro" id="IPR041677">
    <property type="entry name" value="DNA2/NAM7_AAA_11"/>
</dbReference>
<dbReference type="InterPro" id="IPR041679">
    <property type="entry name" value="DNA2/NAM7-like_C"/>
</dbReference>
<dbReference type="InterPro" id="IPR027417">
    <property type="entry name" value="P-loop_NTPase"/>
</dbReference>
<dbReference type="InterPro" id="IPR045055">
    <property type="entry name" value="DNA2/NAM7-like"/>
</dbReference>
<dbReference type="Pfam" id="PF13195">
    <property type="entry name" value="DUF4011"/>
    <property type="match status" value="1"/>
</dbReference>
<evidence type="ECO:0000256" key="1">
    <source>
        <dbReference type="SAM" id="MobiDB-lite"/>
    </source>
</evidence>